<comment type="caution">
    <text evidence="1">The sequence shown here is derived from an EMBL/GenBank/DDBJ whole genome shotgun (WGS) entry which is preliminary data.</text>
</comment>
<gene>
    <name evidence="1" type="ORF">OYC64_002652</name>
</gene>
<dbReference type="EMBL" id="JBIYXZ010002071">
    <property type="protein sequence ID" value="KAL3062901.1"/>
    <property type="molecule type" value="Genomic_DNA"/>
</dbReference>
<dbReference type="Proteomes" id="UP001619887">
    <property type="component" value="Unassembled WGS sequence"/>
</dbReference>
<sequence length="76" mass="8812">MGRESVLRMSGGREFQRRGAERLKALDPMVVKRKGGAVRWREAEDLSVRMGVLMCRRSEMYRGVRLWMALKARSSL</sequence>
<dbReference type="AlphaFoldDB" id="A0ABD2H9K3"/>
<protein>
    <submittedName>
        <fullName evidence="1">Uncharacterized protein</fullName>
    </submittedName>
</protein>
<name>A0ABD2H9K3_PAGBO</name>
<proteinExistence type="predicted"/>
<organism evidence="1 2">
    <name type="scientific">Pagothenia borchgrevinki</name>
    <name type="common">Bald rockcod</name>
    <name type="synonym">Trematomus borchgrevinki</name>
    <dbReference type="NCBI Taxonomy" id="8213"/>
    <lineage>
        <taxon>Eukaryota</taxon>
        <taxon>Metazoa</taxon>
        <taxon>Chordata</taxon>
        <taxon>Craniata</taxon>
        <taxon>Vertebrata</taxon>
        <taxon>Euteleostomi</taxon>
        <taxon>Actinopterygii</taxon>
        <taxon>Neopterygii</taxon>
        <taxon>Teleostei</taxon>
        <taxon>Neoteleostei</taxon>
        <taxon>Acanthomorphata</taxon>
        <taxon>Eupercaria</taxon>
        <taxon>Perciformes</taxon>
        <taxon>Notothenioidei</taxon>
        <taxon>Nototheniidae</taxon>
        <taxon>Pagothenia</taxon>
    </lineage>
</organism>
<accession>A0ABD2H9K3</accession>
<evidence type="ECO:0000313" key="1">
    <source>
        <dbReference type="EMBL" id="KAL3062901.1"/>
    </source>
</evidence>
<reference evidence="1 2" key="2">
    <citation type="journal article" date="2024" name="G3 (Bethesda)">
        <title>The genome of the cryopelagic Antarctic bald notothen, Trematomus borchgrevinki.</title>
        <authorList>
            <person name="Rayamajhi N."/>
            <person name="Rivera-Colon A.G."/>
            <person name="Minhas B.F."/>
            <person name="Cheng C.C."/>
            <person name="Catchen J.M."/>
        </authorList>
    </citation>
    <scope>NUCLEOTIDE SEQUENCE [LARGE SCALE GENOMIC DNA]</scope>
    <source>
        <strain evidence="1">AGRC-2024</strain>
    </source>
</reference>
<reference evidence="1 2" key="1">
    <citation type="journal article" date="2022" name="G3 (Bethesda)">
        <title>Evaluating Illumina-, Nanopore-, and PacBio-based genome assembly strategies with the bald notothen, Trematomus borchgrevinki.</title>
        <authorList>
            <person name="Rayamajhi N."/>
            <person name="Cheng C.C."/>
            <person name="Catchen J.M."/>
        </authorList>
    </citation>
    <scope>NUCLEOTIDE SEQUENCE [LARGE SCALE GENOMIC DNA]</scope>
    <source>
        <strain evidence="1">AGRC-2024</strain>
    </source>
</reference>
<evidence type="ECO:0000313" key="2">
    <source>
        <dbReference type="Proteomes" id="UP001619887"/>
    </source>
</evidence>
<keyword evidence="2" id="KW-1185">Reference proteome</keyword>